<feature type="compositionally biased region" description="Pro residues" evidence="2">
    <location>
        <begin position="1167"/>
        <end position="1181"/>
    </location>
</feature>
<dbReference type="AlphaFoldDB" id="A0A6L2L9C9"/>
<evidence type="ECO:0000256" key="2">
    <source>
        <dbReference type="SAM" id="MobiDB-lite"/>
    </source>
</evidence>
<evidence type="ECO:0000256" key="1">
    <source>
        <dbReference type="SAM" id="Coils"/>
    </source>
</evidence>
<sequence>MESLSSQVVFAAKLPILNPNEFDLWKIMIEQYFLMIDYSLWENELKACGTLLMALPDKHQLKFNIHKDAKSLIEAIEKRFGGNKETKKVQKTLLKQQYENFTGSSSKSLEQIHDSTIESVSAVASIFVASTKVPVAALPNQIDADDLEEMDLKWQMAMLTIRARRKRHFARECRSPKDTRRNVQVEADEEPTNYALMAFTSLSSSSSDNEVASCSKACTKAYATLQSHYDKLTNDIRKSQFDVISYKIGLKSIEDRILVYQQNETVFEKDIKLLKLDVQLRDNAFVDLRKKFEKAKRERDKLKLKLEKFQTSSKNLSQLPNAPIIEDWVSESENKYKGEPMTAQKALSFVQTTEHAKTPRPSDKTVGHLIPADHLRKDFPKSNGYSNSRNRKACFVCKNLSHLIKDLLTRSKLVPLTTVKPVTTTVSPNNVIRPRPAKIVRTKPYLQPRRTINHRPSPPASNFPPKVTTVQTPKVNAVKVVQGNWAEAVNTACYVQNWVLVTKPHNKTPYELLLGRTPSIGFMRPFGYPVTILNKLGPLGIQEQFDAEKAGEENVQQYVLFPLWSSGSKDPQNTDGDATFEVTEPEFEVEKPESEVHVSPSNSAKTKKHDDKTKREAKGKSPIESSTGFINLSEEFEDFSDNSINELNATSTLVPAVGQISTNSTNPFSAAGPSNTANSPTHGKYSYVDPSQYPDDPNMPALKDITYSDDDADVGAEADFTNLETTITVSPIPTTKVHKDHPVTQIIGDLSLATQIRSMTRMVKDQGGLTQINNEDFHTCMFACFLSQEEPTWVHQAFKDPSWIEAMQEELLQLKMQKVWVLVDLPQGKRAIGHTQEYGIDYEEVFAPVTRIEAIRLFLTYASFMGFMMYQIDVKSAFLYGTIEEEVYVCQPPGFEDPDYPDKVYKVVKALYGLHQAPRACQDKYVAKILRKFVLKDGKSASTPIDTEKPLLKDPDGEDVDVYTYRKKVIISEATVREALRLDDAESVDCLPNEEIFTELARIGYEKPSTKLTFYKAFFLAQWKFLIYTILQCMSAKRTSWNEFSSSMASAVICLSTGIKFNFSKYIFDILLRNVDSSSKFYMYPRFLQLMIRAQVGDLSSHTTKYSSLALTQKVFANMRRVGKGFFGVETPLFEGMIVPQQAAADVDDVVNDDVAADDVPAADVEPTPPSPPPTTTPLIL</sequence>
<dbReference type="EMBL" id="BKCJ010003719">
    <property type="protein sequence ID" value="GEU56764.1"/>
    <property type="molecule type" value="Genomic_DNA"/>
</dbReference>
<feature type="compositionally biased region" description="Basic and acidic residues" evidence="2">
    <location>
        <begin position="355"/>
        <end position="380"/>
    </location>
</feature>
<organism evidence="4">
    <name type="scientific">Tanacetum cinerariifolium</name>
    <name type="common">Dalmatian daisy</name>
    <name type="synonym">Chrysanthemum cinerariifolium</name>
    <dbReference type="NCBI Taxonomy" id="118510"/>
    <lineage>
        <taxon>Eukaryota</taxon>
        <taxon>Viridiplantae</taxon>
        <taxon>Streptophyta</taxon>
        <taxon>Embryophyta</taxon>
        <taxon>Tracheophyta</taxon>
        <taxon>Spermatophyta</taxon>
        <taxon>Magnoliopsida</taxon>
        <taxon>eudicotyledons</taxon>
        <taxon>Gunneridae</taxon>
        <taxon>Pentapetalae</taxon>
        <taxon>asterids</taxon>
        <taxon>campanulids</taxon>
        <taxon>Asterales</taxon>
        <taxon>Asteraceae</taxon>
        <taxon>Asteroideae</taxon>
        <taxon>Anthemideae</taxon>
        <taxon>Anthemidinae</taxon>
        <taxon>Tanacetum</taxon>
    </lineage>
</organism>
<dbReference type="Pfam" id="PF07727">
    <property type="entry name" value="RVT_2"/>
    <property type="match status" value="1"/>
</dbReference>
<dbReference type="InterPro" id="IPR013103">
    <property type="entry name" value="RVT_2"/>
</dbReference>
<evidence type="ECO:0000313" key="4">
    <source>
        <dbReference type="EMBL" id="GEU56764.1"/>
    </source>
</evidence>
<accession>A0A6L2L9C9</accession>
<protein>
    <recommendedName>
        <fullName evidence="3">Reverse transcriptase Ty1/copia-type domain-containing protein</fullName>
    </recommendedName>
</protein>
<gene>
    <name evidence="4" type="ORF">Tci_028742</name>
</gene>
<feature type="compositionally biased region" description="Basic and acidic residues" evidence="2">
    <location>
        <begin position="608"/>
        <end position="621"/>
    </location>
</feature>
<keyword evidence="1" id="KW-0175">Coiled coil</keyword>
<evidence type="ECO:0000259" key="3">
    <source>
        <dbReference type="Pfam" id="PF07727"/>
    </source>
</evidence>
<comment type="caution">
    <text evidence="4">The sequence shown here is derived from an EMBL/GenBank/DDBJ whole genome shotgun (WGS) entry which is preliminary data.</text>
</comment>
<feature type="domain" description="Reverse transcriptase Ty1/copia-type" evidence="3">
    <location>
        <begin position="832"/>
        <end position="936"/>
    </location>
</feature>
<name>A0A6L2L9C9_TANCI</name>
<reference evidence="4" key="1">
    <citation type="journal article" date="2019" name="Sci. Rep.">
        <title>Draft genome of Tanacetum cinerariifolium, the natural source of mosquito coil.</title>
        <authorList>
            <person name="Yamashiro T."/>
            <person name="Shiraishi A."/>
            <person name="Satake H."/>
            <person name="Nakayama K."/>
        </authorList>
    </citation>
    <scope>NUCLEOTIDE SEQUENCE</scope>
</reference>
<feature type="region of interest" description="Disordered" evidence="2">
    <location>
        <begin position="1158"/>
        <end position="1181"/>
    </location>
</feature>
<feature type="coiled-coil region" evidence="1">
    <location>
        <begin position="285"/>
        <end position="312"/>
    </location>
</feature>
<feature type="region of interest" description="Disordered" evidence="2">
    <location>
        <begin position="355"/>
        <end position="384"/>
    </location>
</feature>
<feature type="region of interest" description="Disordered" evidence="2">
    <location>
        <begin position="585"/>
        <end position="629"/>
    </location>
</feature>
<proteinExistence type="predicted"/>